<gene>
    <name evidence="1" type="ORF">NCTC13296_00257</name>
</gene>
<sequence>MFLPRPLSSPLHGAGLWFAVPNCGTATRTGRGNRSGLAVPGLPRKEAVVAEVVDRLTRDVPDRRCA</sequence>
<proteinExistence type="predicted"/>
<evidence type="ECO:0000313" key="2">
    <source>
        <dbReference type="Proteomes" id="UP000254569"/>
    </source>
</evidence>
<evidence type="ECO:0000313" key="1">
    <source>
        <dbReference type="EMBL" id="SUE13445.1"/>
    </source>
</evidence>
<protein>
    <submittedName>
        <fullName evidence="1">Uncharacterized protein</fullName>
    </submittedName>
</protein>
<dbReference type="EMBL" id="UGVI01000001">
    <property type="protein sequence ID" value="SUE13445.1"/>
    <property type="molecule type" value="Genomic_DNA"/>
</dbReference>
<name>A0A379LWA8_9NOCA</name>
<organism evidence="1 2">
    <name type="scientific">Rhodococcus gordoniae</name>
    <dbReference type="NCBI Taxonomy" id="223392"/>
    <lineage>
        <taxon>Bacteria</taxon>
        <taxon>Bacillati</taxon>
        <taxon>Actinomycetota</taxon>
        <taxon>Actinomycetes</taxon>
        <taxon>Mycobacteriales</taxon>
        <taxon>Nocardiaceae</taxon>
        <taxon>Rhodococcus</taxon>
    </lineage>
</organism>
<keyword evidence="2" id="KW-1185">Reference proteome</keyword>
<accession>A0A379LWA8</accession>
<dbReference type="AlphaFoldDB" id="A0A379LWA8"/>
<dbReference type="Proteomes" id="UP000254569">
    <property type="component" value="Unassembled WGS sequence"/>
</dbReference>
<reference evidence="1 2" key="1">
    <citation type="submission" date="2018-06" db="EMBL/GenBank/DDBJ databases">
        <authorList>
            <consortium name="Pathogen Informatics"/>
            <person name="Doyle S."/>
        </authorList>
    </citation>
    <scope>NUCLEOTIDE SEQUENCE [LARGE SCALE GENOMIC DNA]</scope>
    <source>
        <strain evidence="1 2">NCTC13296</strain>
    </source>
</reference>